<sequence>MTVDTQWSVIAWGQIEGSRDHGAHMRVPQETWIGRGGKERKRGHKMARKSDFDRVWQQVVDESLDDNTVEEIMRYLCQLQQQVESSDRPRQTRRNVNRNRQEEHSLLMNDYFFEKALNNRYPYFQMRSDTSGRRDLSPLQKCTTTICILAYGSPTDSVDEYVKIGESTAVESFVRGANEIFGHEYLRRPNNNDINRLLQIGEACGFPSMLGYIDCMHWELKNCPVAWQGQYRKDL</sequence>
<dbReference type="OMA" id="CTTTICI"/>
<organism evidence="1">
    <name type="scientific">Glycine max</name>
    <name type="common">Soybean</name>
    <name type="synonym">Glycine hispida</name>
    <dbReference type="NCBI Taxonomy" id="3847"/>
    <lineage>
        <taxon>Eukaryota</taxon>
        <taxon>Viridiplantae</taxon>
        <taxon>Streptophyta</taxon>
        <taxon>Embryophyta</taxon>
        <taxon>Tracheophyta</taxon>
        <taxon>Spermatophyta</taxon>
        <taxon>Magnoliopsida</taxon>
        <taxon>eudicotyledons</taxon>
        <taxon>Gunneridae</taxon>
        <taxon>Pentapetalae</taxon>
        <taxon>rosids</taxon>
        <taxon>fabids</taxon>
        <taxon>Fabales</taxon>
        <taxon>Fabaceae</taxon>
        <taxon>Papilionoideae</taxon>
        <taxon>50 kb inversion clade</taxon>
        <taxon>NPAAA clade</taxon>
        <taxon>indigoferoid/millettioid clade</taxon>
        <taxon>Phaseoleae</taxon>
        <taxon>Glycine</taxon>
        <taxon>Glycine subgen. Soja</taxon>
    </lineage>
</organism>
<reference evidence="2" key="2">
    <citation type="submission" date="2018-02" db="UniProtKB">
        <authorList>
            <consortium name="EnsemblPlants"/>
        </authorList>
    </citation>
    <scope>IDENTIFICATION</scope>
    <source>
        <strain evidence="2">Williams 82</strain>
    </source>
</reference>
<dbReference type="InterPro" id="IPR006912">
    <property type="entry name" value="Harbinger_derived_prot"/>
</dbReference>
<dbReference type="PANTHER" id="PTHR47150">
    <property type="entry name" value="OS12G0169200 PROTEIN"/>
    <property type="match status" value="1"/>
</dbReference>
<dbReference type="AlphaFoldDB" id="A0A0R0HJP2"/>
<accession>A0A2K7I2B4</accession>
<dbReference type="PANTHER" id="PTHR47150:SF7">
    <property type="entry name" value="NUCLEASE"/>
    <property type="match status" value="1"/>
</dbReference>
<reference evidence="1 2" key="1">
    <citation type="journal article" date="2010" name="Nature">
        <title>Genome sequence of the palaeopolyploid soybean.</title>
        <authorList>
            <person name="Schmutz J."/>
            <person name="Cannon S.B."/>
            <person name="Schlueter J."/>
            <person name="Ma J."/>
            <person name="Mitros T."/>
            <person name="Nelson W."/>
            <person name="Hyten D.L."/>
            <person name="Song Q."/>
            <person name="Thelen J.J."/>
            <person name="Cheng J."/>
            <person name="Xu D."/>
            <person name="Hellsten U."/>
            <person name="May G.D."/>
            <person name="Yu Y."/>
            <person name="Sakurai T."/>
            <person name="Umezawa T."/>
            <person name="Bhattacharyya M.K."/>
            <person name="Sandhu D."/>
            <person name="Valliyodan B."/>
            <person name="Lindquist E."/>
            <person name="Peto M."/>
            <person name="Grant D."/>
            <person name="Shu S."/>
            <person name="Goodstein D."/>
            <person name="Barry K."/>
            <person name="Futrell-Griggs M."/>
            <person name="Abernathy B."/>
            <person name="Du J."/>
            <person name="Tian Z."/>
            <person name="Zhu L."/>
            <person name="Gill N."/>
            <person name="Joshi T."/>
            <person name="Libault M."/>
            <person name="Sethuraman A."/>
            <person name="Zhang X.-C."/>
            <person name="Shinozaki K."/>
            <person name="Nguyen H.T."/>
            <person name="Wing R.A."/>
            <person name="Cregan P."/>
            <person name="Specht J."/>
            <person name="Grimwood J."/>
            <person name="Rokhsar D."/>
            <person name="Stacey G."/>
            <person name="Shoemaker R.C."/>
            <person name="Jackson S.A."/>
        </authorList>
    </citation>
    <scope>NUCLEOTIDE SEQUENCE</scope>
    <source>
        <strain evidence="2">cv. Williams 82</strain>
        <tissue evidence="1">Callus</tissue>
    </source>
</reference>
<reference evidence="1" key="3">
    <citation type="submission" date="2018-07" db="EMBL/GenBank/DDBJ databases">
        <title>WGS assembly of Glycine max.</title>
        <authorList>
            <person name="Schmutz J."/>
            <person name="Cannon S."/>
            <person name="Schlueter J."/>
            <person name="Ma J."/>
            <person name="Mitros T."/>
            <person name="Nelson W."/>
            <person name="Hyten D."/>
            <person name="Song Q."/>
            <person name="Thelen J."/>
            <person name="Cheng J."/>
            <person name="Xu D."/>
            <person name="Hellsten U."/>
            <person name="May G."/>
            <person name="Yu Y."/>
            <person name="Sakurai T."/>
            <person name="Umezawa T."/>
            <person name="Bhattacharyya M."/>
            <person name="Sandhu D."/>
            <person name="Valliyodan B."/>
            <person name="Lindquist E."/>
            <person name="Peto M."/>
            <person name="Grant D."/>
            <person name="Shu S."/>
            <person name="Goodstein D."/>
            <person name="Barry K."/>
            <person name="Futrell-Griggs M."/>
            <person name="Abernathy B."/>
            <person name="Du J."/>
            <person name="Tian Z."/>
            <person name="Zhu L."/>
            <person name="Gill N."/>
            <person name="Joshi T."/>
            <person name="Libault M."/>
            <person name="Sethuraman A."/>
            <person name="Zhang X."/>
            <person name="Shinozaki K."/>
            <person name="Nguyen H."/>
            <person name="Wing R."/>
            <person name="Cregan P."/>
            <person name="Specht J."/>
            <person name="Grimwood J."/>
            <person name="Rokhsar D."/>
            <person name="Stacey G."/>
            <person name="Shoemaker R."/>
            <person name="Jackson S."/>
        </authorList>
    </citation>
    <scope>NUCLEOTIDE SEQUENCE</scope>
    <source>
        <tissue evidence="1">Callus</tissue>
    </source>
</reference>
<keyword evidence="3" id="KW-1185">Reference proteome</keyword>
<dbReference type="EnsemblPlants" id="KRH26644">
    <property type="protein sequence ID" value="KRH26644"/>
    <property type="gene ID" value="GLYMA_12G185100"/>
</dbReference>
<evidence type="ECO:0000313" key="3">
    <source>
        <dbReference type="Proteomes" id="UP000008827"/>
    </source>
</evidence>
<dbReference type="Pfam" id="PF04827">
    <property type="entry name" value="Plant_tran"/>
    <property type="match status" value="1"/>
</dbReference>
<proteinExistence type="predicted"/>
<name>A0A0R0HJP2_SOYBN</name>
<evidence type="ECO:0000313" key="2">
    <source>
        <dbReference type="EnsemblPlants" id="KRH26644"/>
    </source>
</evidence>
<accession>A0A0R0HJP2</accession>
<dbReference type="Gramene" id="KRH26644">
    <property type="protein sequence ID" value="KRH26644"/>
    <property type="gene ID" value="GLYMA_12G185100"/>
</dbReference>
<dbReference type="Proteomes" id="UP000008827">
    <property type="component" value="Chromosome 12"/>
</dbReference>
<gene>
    <name evidence="1" type="ORF">GLYMA_12G185100</name>
</gene>
<dbReference type="InParanoid" id="A0A0R0HJP2"/>
<protein>
    <submittedName>
        <fullName evidence="1 2">Uncharacterized protein</fullName>
    </submittedName>
</protein>
<dbReference type="EMBL" id="CM000845">
    <property type="protein sequence ID" value="KRH26644.2"/>
    <property type="molecule type" value="Genomic_DNA"/>
</dbReference>
<evidence type="ECO:0000313" key="1">
    <source>
        <dbReference type="EMBL" id="KRH26644.2"/>
    </source>
</evidence>